<dbReference type="InterPro" id="IPR016024">
    <property type="entry name" value="ARM-type_fold"/>
</dbReference>
<accession>A0ABW8YZK1</accession>
<keyword evidence="2" id="KW-1185">Reference proteome</keyword>
<dbReference type="RefSeq" id="WP_408085914.1">
    <property type="nucleotide sequence ID" value="NZ_JBELPZ010000019.1"/>
</dbReference>
<reference evidence="1 2" key="1">
    <citation type="submission" date="2024-06" db="EMBL/GenBank/DDBJ databases">
        <authorList>
            <person name="Kaempfer P."/>
            <person name="Viver T."/>
        </authorList>
    </citation>
    <scope>NUCLEOTIDE SEQUENCE [LARGE SCALE GENOMIC DNA]</scope>
    <source>
        <strain evidence="1 2">ST-119</strain>
    </source>
</reference>
<gene>
    <name evidence="1" type="ORF">ABS766_14515</name>
</gene>
<dbReference type="Proteomes" id="UP001629156">
    <property type="component" value="Unassembled WGS sequence"/>
</dbReference>
<dbReference type="Gene3D" id="1.10.1240.70">
    <property type="match status" value="1"/>
</dbReference>
<dbReference type="SUPFAM" id="SSF48371">
    <property type="entry name" value="ARM repeat"/>
    <property type="match status" value="1"/>
</dbReference>
<name>A0ABW8YZK1_9FLAO</name>
<comment type="caution">
    <text evidence="1">The sequence shown here is derived from an EMBL/GenBank/DDBJ whole genome shotgun (WGS) entry which is preliminary data.</text>
</comment>
<organism evidence="1 2">
    <name type="scientific">Flavobacterium rhizosphaerae</name>
    <dbReference type="NCBI Taxonomy" id="3163298"/>
    <lineage>
        <taxon>Bacteria</taxon>
        <taxon>Pseudomonadati</taxon>
        <taxon>Bacteroidota</taxon>
        <taxon>Flavobacteriia</taxon>
        <taxon>Flavobacteriales</taxon>
        <taxon>Flavobacteriaceae</taxon>
        <taxon>Flavobacterium</taxon>
    </lineage>
</organism>
<dbReference type="Gene3D" id="1.25.40.290">
    <property type="entry name" value="ARM repeat domains"/>
    <property type="match status" value="1"/>
</dbReference>
<protein>
    <submittedName>
        <fullName evidence="1">HEAT repeat domain-containing protein</fullName>
    </submittedName>
</protein>
<evidence type="ECO:0000313" key="1">
    <source>
        <dbReference type="EMBL" id="MFL9845633.1"/>
    </source>
</evidence>
<sequence length="199" mass="22903">MKELLERITGIEHGFKHITDAGNTILSDSSQQPMELAKSFIIPHQPYQIRMLGTYLLGIIAAHNPEALYLLEEGISNDENWRVQEMLAKAFDDYCRTVGYKNALPKIKCWIDHENTNVKRAVTEGLRIWTGRDYFRENPAVAVTLISSNKNTTSVYLRKSIGNSLRDILEKHKEIVDAEVLQWDLNDKGLVFIRKLIYK</sequence>
<evidence type="ECO:0000313" key="2">
    <source>
        <dbReference type="Proteomes" id="UP001629156"/>
    </source>
</evidence>
<proteinExistence type="predicted"/>
<dbReference type="EMBL" id="JBELPZ010000019">
    <property type="protein sequence ID" value="MFL9845633.1"/>
    <property type="molecule type" value="Genomic_DNA"/>
</dbReference>